<proteinExistence type="predicted"/>
<keyword evidence="2" id="KW-1185">Reference proteome</keyword>
<evidence type="ECO:0000313" key="2">
    <source>
        <dbReference type="Proteomes" id="UP000000715"/>
    </source>
</evidence>
<gene>
    <name evidence="3" type="primary">LOC101688436</name>
</gene>
<dbReference type="AlphaFoldDB" id="A0A8U0MJG6"/>
<dbReference type="Proteomes" id="UP000000715">
    <property type="component" value="Unplaced"/>
</dbReference>
<sequence length="343" mass="38909">MCRPGLRQGLLWDPRRNRRVSGLSQMQQPIGEETLRPAGTSWREGRLRHSSEVMTERCPHWRPWAGPAWPPVRPLPSCWQLPSEPRPSSPPQSRQSLRTGLPLPASSHGYWSRIFMCRLPAATLAHGLLPARLRVLVRQVWTFFCSVANPLLPVSCVSGVSGAFPFTPSPSSEPIQLFTHPVTFHSSPWVLPFREFYLVLSETGFIILYHSSSQSCLQPCLTYYFKVIKSCRQTFCKPFRSDSVVFLGKCTNTSPPWVLLYFLLRDHRGRFFEAWTEGSSGLALTGISSPLRTLQLSRTTAMPVHGLRLLDSGVHTHKRANFLFQILGSKWRQHFTLLTSFIG</sequence>
<protein>
    <submittedName>
        <fullName evidence="3">Uncharacterized protein LOC101688436 isoform X1</fullName>
    </submittedName>
</protein>
<evidence type="ECO:0000313" key="3">
    <source>
        <dbReference type="RefSeq" id="XP_004746035.1"/>
    </source>
</evidence>
<dbReference type="OrthoDB" id="1562946at2759"/>
<accession>A0A8U0MJG6</accession>
<name>A0A8U0MJG6_MUSPF</name>
<evidence type="ECO:0000256" key="1">
    <source>
        <dbReference type="SAM" id="MobiDB-lite"/>
    </source>
</evidence>
<dbReference type="GeneID" id="101688436"/>
<dbReference type="KEGG" id="mpuf:101688436"/>
<organism evidence="2 3">
    <name type="scientific">Mustela putorius furo</name>
    <name type="common">European domestic ferret</name>
    <name type="synonym">Mustela furo</name>
    <dbReference type="NCBI Taxonomy" id="9669"/>
    <lineage>
        <taxon>Eukaryota</taxon>
        <taxon>Metazoa</taxon>
        <taxon>Chordata</taxon>
        <taxon>Craniata</taxon>
        <taxon>Vertebrata</taxon>
        <taxon>Euteleostomi</taxon>
        <taxon>Mammalia</taxon>
        <taxon>Eutheria</taxon>
        <taxon>Laurasiatheria</taxon>
        <taxon>Carnivora</taxon>
        <taxon>Caniformia</taxon>
        <taxon>Musteloidea</taxon>
        <taxon>Mustelidae</taxon>
        <taxon>Mustelinae</taxon>
        <taxon>Mustela</taxon>
    </lineage>
</organism>
<feature type="region of interest" description="Disordered" evidence="1">
    <location>
        <begin position="80"/>
        <end position="99"/>
    </location>
</feature>
<reference evidence="3" key="1">
    <citation type="submission" date="2025-08" db="UniProtKB">
        <authorList>
            <consortium name="RefSeq"/>
        </authorList>
    </citation>
    <scope>IDENTIFICATION</scope>
    <source>
        <tissue evidence="3">Brain</tissue>
    </source>
</reference>
<dbReference type="RefSeq" id="XP_004746035.1">
    <property type="nucleotide sequence ID" value="XM_004745978.3"/>
</dbReference>